<dbReference type="InterPro" id="IPR008965">
    <property type="entry name" value="CBM2/CBM3_carb-bd_dom_sf"/>
</dbReference>
<evidence type="ECO:0000313" key="6">
    <source>
        <dbReference type="Proteomes" id="UP000480246"/>
    </source>
</evidence>
<evidence type="ECO:0000256" key="1">
    <source>
        <dbReference type="ARBA" id="ARBA00022729"/>
    </source>
</evidence>
<sequence>MKQKSIFSSILFSFLLLFILPFGSVSAAASFDWKTDAEEVIIDEEFTVEINGQDLDDIYGYEILLEYDPQYFQFVEADSSLSDQMFHIEGENGNQQILLGTKIGEVSGDNGDLELIKIVFKALKETDGSEMTLKSIKVADSQAESEFYELNKELSLVVTEEKPAEEVPVEEEPVEEEPAVPTAEFTDIDGHWAEAKIGRAVELGMIQGYGDGTFRADNKVSRDEFAVMLQAIQQYDTNPGNVELPADYNSIGPWARDAVIALMGEGILSGYDDGTFRPEQSLRRNELATILAATLDLDVSEWIEPDYKDAEDIPAWAAPSIGAASDAGLLHGRDGGYFMPNETTTRAEAVQVLLTIYDY</sequence>
<reference evidence="5 6" key="1">
    <citation type="submission" date="2019-10" db="EMBL/GenBank/DDBJ databases">
        <title>Gracilibacillus sp. nov. isolated from rice seeds.</title>
        <authorList>
            <person name="He S."/>
        </authorList>
    </citation>
    <scope>NUCLEOTIDE SEQUENCE [LARGE SCALE GENOMIC DNA]</scope>
    <source>
        <strain evidence="5 6">TD8</strain>
    </source>
</reference>
<dbReference type="GO" id="GO:0000272">
    <property type="term" value="P:polysaccharide catabolic process"/>
    <property type="evidence" value="ECO:0007669"/>
    <property type="project" value="InterPro"/>
</dbReference>
<evidence type="ECO:0000256" key="3">
    <source>
        <dbReference type="SAM" id="SignalP"/>
    </source>
</evidence>
<feature type="chain" id="PRO_5038437455" description="SLH domain-containing protein" evidence="3">
    <location>
        <begin position="28"/>
        <end position="359"/>
    </location>
</feature>
<dbReference type="InterPro" id="IPR002102">
    <property type="entry name" value="Cohesin_dom"/>
</dbReference>
<gene>
    <name evidence="5" type="ORF">F9U64_06635</name>
</gene>
<feature type="region of interest" description="Disordered" evidence="2">
    <location>
        <begin position="162"/>
        <end position="181"/>
    </location>
</feature>
<evidence type="ECO:0000313" key="5">
    <source>
        <dbReference type="EMBL" id="KAB8138115.1"/>
    </source>
</evidence>
<dbReference type="Proteomes" id="UP000480246">
    <property type="component" value="Unassembled WGS sequence"/>
</dbReference>
<feature type="domain" description="SLH" evidence="4">
    <location>
        <begin position="245"/>
        <end position="302"/>
    </location>
</feature>
<dbReference type="PANTHER" id="PTHR43308">
    <property type="entry name" value="OUTER MEMBRANE PROTEIN ALPHA-RELATED"/>
    <property type="match status" value="1"/>
</dbReference>
<organism evidence="5 6">
    <name type="scientific">Gracilibacillus oryzae</name>
    <dbReference type="NCBI Taxonomy" id="1672701"/>
    <lineage>
        <taxon>Bacteria</taxon>
        <taxon>Bacillati</taxon>
        <taxon>Bacillota</taxon>
        <taxon>Bacilli</taxon>
        <taxon>Bacillales</taxon>
        <taxon>Bacillaceae</taxon>
        <taxon>Gracilibacillus</taxon>
    </lineage>
</organism>
<keyword evidence="6" id="KW-1185">Reference proteome</keyword>
<feature type="signal peptide" evidence="3">
    <location>
        <begin position="1"/>
        <end position="27"/>
    </location>
</feature>
<evidence type="ECO:0000256" key="2">
    <source>
        <dbReference type="SAM" id="MobiDB-lite"/>
    </source>
</evidence>
<dbReference type="GO" id="GO:0030246">
    <property type="term" value="F:carbohydrate binding"/>
    <property type="evidence" value="ECO:0007669"/>
    <property type="project" value="InterPro"/>
</dbReference>
<feature type="domain" description="SLH" evidence="4">
    <location>
        <begin position="304"/>
        <end position="359"/>
    </location>
</feature>
<dbReference type="InterPro" id="IPR051465">
    <property type="entry name" value="Cell_Envelope_Struct_Comp"/>
</dbReference>
<evidence type="ECO:0000259" key="4">
    <source>
        <dbReference type="PROSITE" id="PS51272"/>
    </source>
</evidence>
<dbReference type="AlphaFoldDB" id="A0A7C8GU90"/>
<dbReference type="RefSeq" id="WP_153402213.1">
    <property type="nucleotide sequence ID" value="NZ_ML762426.1"/>
</dbReference>
<feature type="compositionally biased region" description="Acidic residues" evidence="2">
    <location>
        <begin position="167"/>
        <end position="178"/>
    </location>
</feature>
<dbReference type="InterPro" id="IPR001119">
    <property type="entry name" value="SLH_dom"/>
</dbReference>
<dbReference type="CDD" id="cd08547">
    <property type="entry name" value="Type_II_cohesin"/>
    <property type="match status" value="1"/>
</dbReference>
<dbReference type="EMBL" id="WEID01000028">
    <property type="protein sequence ID" value="KAB8138115.1"/>
    <property type="molecule type" value="Genomic_DNA"/>
</dbReference>
<dbReference type="SUPFAM" id="SSF49384">
    <property type="entry name" value="Carbohydrate-binding domain"/>
    <property type="match status" value="1"/>
</dbReference>
<comment type="caution">
    <text evidence="5">The sequence shown here is derived from an EMBL/GenBank/DDBJ whole genome shotgun (WGS) entry which is preliminary data.</text>
</comment>
<dbReference type="Pfam" id="PF00963">
    <property type="entry name" value="Cohesin"/>
    <property type="match status" value="1"/>
</dbReference>
<name>A0A7C8GU90_9BACI</name>
<dbReference type="PROSITE" id="PS51272">
    <property type="entry name" value="SLH"/>
    <property type="match status" value="3"/>
</dbReference>
<dbReference type="Gene3D" id="2.60.40.680">
    <property type="match status" value="1"/>
</dbReference>
<dbReference type="OrthoDB" id="9775889at2"/>
<proteinExistence type="predicted"/>
<protein>
    <recommendedName>
        <fullName evidence="4">SLH domain-containing protein</fullName>
    </recommendedName>
</protein>
<accession>A0A7C8GU90</accession>
<feature type="domain" description="SLH" evidence="4">
    <location>
        <begin position="180"/>
        <end position="243"/>
    </location>
</feature>
<keyword evidence="1 3" id="KW-0732">Signal</keyword>
<dbReference type="Pfam" id="PF00395">
    <property type="entry name" value="SLH"/>
    <property type="match status" value="3"/>
</dbReference>